<dbReference type="InterPro" id="IPR011009">
    <property type="entry name" value="Kinase-like_dom_sf"/>
</dbReference>
<dbReference type="EC" id="2.7.11.1" evidence="14"/>
<dbReference type="SMART" id="SM00220">
    <property type="entry name" value="S_TKc"/>
    <property type="match status" value="1"/>
</dbReference>
<accession>A0A5B9QSP3</accession>
<keyword evidence="4" id="KW-0723">Serine/threonine-protein kinase</keyword>
<feature type="binding site" evidence="10">
    <location>
        <position position="115"/>
    </location>
    <ligand>
        <name>ATP</name>
        <dbReference type="ChEBI" id="CHEBI:30616"/>
    </ligand>
</feature>
<dbReference type="AlphaFoldDB" id="A0A5B9QSP3"/>
<evidence type="ECO:0000256" key="3">
    <source>
        <dbReference type="ARBA" id="ARBA00010886"/>
    </source>
</evidence>
<sequence>MNRLNEADDDRVLEAVKSYMQKMEAGAAPTLDDFLQQHSEIADQLRPSLEGLLLVHRGAGSATPAAGPIVGQPAHGEFSGKPIGDFQILGELGRGGMGVVYEAEQLSLGRRVALKVLPFASGLDEVRLQRFRNEAHAAAALHHTHIVPVYAVGSDRGVHYYAMQLIDGSTLADFINSLRNPSEDAAEQMKAQLADTVAGQVTPSTEQPRRGSSTERISRLERGEATAGGVRTTLRGSNRSGRDRYFRSVVKMIHQAALAIDHAHQYGVVHRDIKPANLLLDSAGKIWVADFGLAQVQTDQSNLTRTGDPMGTLRYMSPEQASGRRDAIDHRTDVYSLGVTLYELLTLRPAIANGDYREMLNAVATVDPPAPKTIDPALPIELDTIVRKAIAKTPSDRYATAAGLAEDLQSWLDDKPIKARPPTVLERLNKWRRRNSGFVAVAGLLLLVTTAALATSTFAIWTQQRQTSDALQRETEQRQVAEKRFSQAKMAVETFSQLSESELSHRNGLQDLRRSFLETSLSFYQEFLDDPVAGLSVDPTLEATRDRVQKIVAELKVLEDLEPLLLLNDIRIQKEVNLSPEKSAEIQAKVTEFMDQRRSLASQFVGGLEDENDELSQLLTEFKQATSTQLSPQQLARLRQLNRQRRLPFTFKSSEIINALSLTGPQVEQIDQIILQTAPFRAGGPRGGGANRGGRSAGPPGGRGPGGGPGPGLGPGPDGPPLDQLHRRASKVTVGKILEILTPEQRERWQELVGEPFEWYSQQP</sequence>
<feature type="domain" description="Protein kinase" evidence="13">
    <location>
        <begin position="86"/>
        <end position="412"/>
    </location>
</feature>
<evidence type="ECO:0000313" key="15">
    <source>
        <dbReference type="Proteomes" id="UP000325286"/>
    </source>
</evidence>
<evidence type="ECO:0000256" key="2">
    <source>
        <dbReference type="ARBA" id="ARBA00004647"/>
    </source>
</evidence>
<evidence type="ECO:0000256" key="9">
    <source>
        <dbReference type="ARBA" id="ARBA00023212"/>
    </source>
</evidence>
<evidence type="ECO:0000259" key="13">
    <source>
        <dbReference type="PROSITE" id="PS50011"/>
    </source>
</evidence>
<keyword evidence="12" id="KW-0472">Membrane</keyword>
<dbReference type="GO" id="GO:0000922">
    <property type="term" value="C:spindle pole"/>
    <property type="evidence" value="ECO:0007669"/>
    <property type="project" value="UniProtKB-SubCell"/>
</dbReference>
<proteinExistence type="inferred from homology"/>
<dbReference type="OrthoDB" id="6111975at2"/>
<evidence type="ECO:0000256" key="7">
    <source>
        <dbReference type="ARBA" id="ARBA00022777"/>
    </source>
</evidence>
<protein>
    <submittedName>
        <fullName evidence="14">Serine/threonine-protein kinase PknB</fullName>
        <ecNumber evidence="14">2.7.11.1</ecNumber>
    </submittedName>
</protein>
<dbReference type="Gene3D" id="1.10.510.10">
    <property type="entry name" value="Transferase(Phosphotransferase) domain 1"/>
    <property type="match status" value="1"/>
</dbReference>
<keyword evidence="9" id="KW-0206">Cytoskeleton</keyword>
<dbReference type="InterPro" id="IPR000719">
    <property type="entry name" value="Prot_kinase_dom"/>
</dbReference>
<evidence type="ECO:0000256" key="4">
    <source>
        <dbReference type="ARBA" id="ARBA00022527"/>
    </source>
</evidence>
<feature type="region of interest" description="Disordered" evidence="11">
    <location>
        <begin position="199"/>
        <end position="239"/>
    </location>
</feature>
<gene>
    <name evidence="14" type="primary">pknB_18</name>
    <name evidence="14" type="ORF">UC8_29300</name>
</gene>
<dbReference type="PROSITE" id="PS00107">
    <property type="entry name" value="PROTEIN_KINASE_ATP"/>
    <property type="match status" value="1"/>
</dbReference>
<feature type="compositionally biased region" description="Basic and acidic residues" evidence="11">
    <location>
        <begin position="207"/>
        <end position="224"/>
    </location>
</feature>
<feature type="transmembrane region" description="Helical" evidence="12">
    <location>
        <begin position="437"/>
        <end position="461"/>
    </location>
</feature>
<dbReference type="Gene3D" id="3.30.200.20">
    <property type="entry name" value="Phosphorylase Kinase, domain 1"/>
    <property type="match status" value="1"/>
</dbReference>
<evidence type="ECO:0000256" key="10">
    <source>
        <dbReference type="PROSITE-ProRule" id="PRU10141"/>
    </source>
</evidence>
<evidence type="ECO:0000256" key="5">
    <source>
        <dbReference type="ARBA" id="ARBA00022679"/>
    </source>
</evidence>
<dbReference type="InterPro" id="IPR017441">
    <property type="entry name" value="Protein_kinase_ATP_BS"/>
</dbReference>
<organism evidence="14 15">
    <name type="scientific">Roseimaritima ulvae</name>
    <dbReference type="NCBI Taxonomy" id="980254"/>
    <lineage>
        <taxon>Bacteria</taxon>
        <taxon>Pseudomonadati</taxon>
        <taxon>Planctomycetota</taxon>
        <taxon>Planctomycetia</taxon>
        <taxon>Pirellulales</taxon>
        <taxon>Pirellulaceae</taxon>
        <taxon>Roseimaritima</taxon>
    </lineage>
</organism>
<evidence type="ECO:0000256" key="8">
    <source>
        <dbReference type="ARBA" id="ARBA00022840"/>
    </source>
</evidence>
<dbReference type="GO" id="GO:0005524">
    <property type="term" value="F:ATP binding"/>
    <property type="evidence" value="ECO:0007669"/>
    <property type="project" value="UniProtKB-UniRule"/>
</dbReference>
<keyword evidence="15" id="KW-1185">Reference proteome</keyword>
<dbReference type="RefSeq" id="WP_068140243.1">
    <property type="nucleotide sequence ID" value="NZ_CP042914.1"/>
</dbReference>
<evidence type="ECO:0000256" key="1">
    <source>
        <dbReference type="ARBA" id="ARBA00004300"/>
    </source>
</evidence>
<dbReference type="EMBL" id="CP042914">
    <property type="protein sequence ID" value="QEG40912.1"/>
    <property type="molecule type" value="Genomic_DNA"/>
</dbReference>
<keyword evidence="8 10" id="KW-0067">ATP-binding</keyword>
<keyword evidence="6 10" id="KW-0547">Nucleotide-binding</keyword>
<dbReference type="PROSITE" id="PS00108">
    <property type="entry name" value="PROTEIN_KINASE_ST"/>
    <property type="match status" value="1"/>
</dbReference>
<evidence type="ECO:0000256" key="11">
    <source>
        <dbReference type="SAM" id="MobiDB-lite"/>
    </source>
</evidence>
<dbReference type="Proteomes" id="UP000325286">
    <property type="component" value="Chromosome"/>
</dbReference>
<keyword evidence="5 14" id="KW-0808">Transferase</keyword>
<comment type="similarity">
    <text evidence="3">Belongs to the protein kinase superfamily. NEK Ser/Thr protein kinase family. NIMA subfamily.</text>
</comment>
<feature type="region of interest" description="Disordered" evidence="11">
    <location>
        <begin position="302"/>
        <end position="325"/>
    </location>
</feature>
<dbReference type="InterPro" id="IPR001245">
    <property type="entry name" value="Ser-Thr/Tyr_kinase_cat_dom"/>
</dbReference>
<comment type="subcellular location">
    <subcellularLocation>
        <location evidence="1">Cytoplasm</location>
        <location evidence="1">Cytoskeleton</location>
        <location evidence="1">Microtubule organizing center</location>
        <location evidence="1">Centrosome</location>
    </subcellularLocation>
    <subcellularLocation>
        <location evidence="2">Cytoplasm</location>
        <location evidence="2">Cytoskeleton</location>
        <location evidence="2">Spindle pole</location>
    </subcellularLocation>
</comment>
<dbReference type="CDD" id="cd14014">
    <property type="entry name" value="STKc_PknB_like"/>
    <property type="match status" value="1"/>
</dbReference>
<dbReference type="PANTHER" id="PTHR43289">
    <property type="entry name" value="MITOGEN-ACTIVATED PROTEIN KINASE KINASE KINASE 20-RELATED"/>
    <property type="match status" value="1"/>
</dbReference>
<feature type="compositionally biased region" description="Gly residues" evidence="11">
    <location>
        <begin position="684"/>
        <end position="711"/>
    </location>
</feature>
<feature type="region of interest" description="Disordered" evidence="11">
    <location>
        <begin position="679"/>
        <end position="729"/>
    </location>
</feature>
<keyword evidence="12" id="KW-0812">Transmembrane</keyword>
<name>A0A5B9QSP3_9BACT</name>
<evidence type="ECO:0000256" key="6">
    <source>
        <dbReference type="ARBA" id="ARBA00022741"/>
    </source>
</evidence>
<evidence type="ECO:0000256" key="12">
    <source>
        <dbReference type="SAM" id="Phobius"/>
    </source>
</evidence>
<dbReference type="GO" id="GO:0005813">
    <property type="term" value="C:centrosome"/>
    <property type="evidence" value="ECO:0007669"/>
    <property type="project" value="UniProtKB-SubCell"/>
</dbReference>
<evidence type="ECO:0000313" key="14">
    <source>
        <dbReference type="EMBL" id="QEG40912.1"/>
    </source>
</evidence>
<dbReference type="InterPro" id="IPR008271">
    <property type="entry name" value="Ser/Thr_kinase_AS"/>
</dbReference>
<keyword evidence="7 14" id="KW-0418">Kinase</keyword>
<reference evidence="14 15" key="1">
    <citation type="submission" date="2019-08" db="EMBL/GenBank/DDBJ databases">
        <title>Deep-cultivation of Planctomycetes and their phenomic and genomic characterization uncovers novel biology.</title>
        <authorList>
            <person name="Wiegand S."/>
            <person name="Jogler M."/>
            <person name="Boedeker C."/>
            <person name="Pinto D."/>
            <person name="Vollmers J."/>
            <person name="Rivas-Marin E."/>
            <person name="Kohn T."/>
            <person name="Peeters S.H."/>
            <person name="Heuer A."/>
            <person name="Rast P."/>
            <person name="Oberbeckmann S."/>
            <person name="Bunk B."/>
            <person name="Jeske O."/>
            <person name="Meyerdierks A."/>
            <person name="Storesund J.E."/>
            <person name="Kallscheuer N."/>
            <person name="Luecker S."/>
            <person name="Lage O.M."/>
            <person name="Pohl T."/>
            <person name="Merkel B.J."/>
            <person name="Hornburger P."/>
            <person name="Mueller R.-W."/>
            <person name="Bruemmer F."/>
            <person name="Labrenz M."/>
            <person name="Spormann A.M."/>
            <person name="Op den Camp H."/>
            <person name="Overmann J."/>
            <person name="Amann R."/>
            <person name="Jetten M.S.M."/>
            <person name="Mascher T."/>
            <person name="Medema M.H."/>
            <person name="Devos D.P."/>
            <person name="Kaster A.-K."/>
            <person name="Ovreas L."/>
            <person name="Rohde M."/>
            <person name="Galperin M.Y."/>
            <person name="Jogler C."/>
        </authorList>
    </citation>
    <scope>NUCLEOTIDE SEQUENCE [LARGE SCALE GENOMIC DNA]</scope>
    <source>
        <strain evidence="14 15">UC8</strain>
    </source>
</reference>
<dbReference type="PROSITE" id="PS50011">
    <property type="entry name" value="PROTEIN_KINASE_DOM"/>
    <property type="match status" value="1"/>
</dbReference>
<dbReference type="PANTHER" id="PTHR43289:SF34">
    <property type="entry name" value="SERINE_THREONINE-PROTEIN KINASE YBDM-RELATED"/>
    <property type="match status" value="1"/>
</dbReference>
<dbReference type="KEGG" id="rul:UC8_29300"/>
<dbReference type="Pfam" id="PF07714">
    <property type="entry name" value="PK_Tyr_Ser-Thr"/>
    <property type="match status" value="1"/>
</dbReference>
<dbReference type="GO" id="GO:0004674">
    <property type="term" value="F:protein serine/threonine kinase activity"/>
    <property type="evidence" value="ECO:0007669"/>
    <property type="project" value="UniProtKB-KW"/>
</dbReference>
<dbReference type="SUPFAM" id="SSF56112">
    <property type="entry name" value="Protein kinase-like (PK-like)"/>
    <property type="match status" value="1"/>
</dbReference>
<keyword evidence="12" id="KW-1133">Transmembrane helix</keyword>
<keyword evidence="9" id="KW-0963">Cytoplasm</keyword>